<dbReference type="OMA" id="NFFYKYE"/>
<evidence type="ECO:0000313" key="3">
    <source>
        <dbReference type="Proteomes" id="UP000220797"/>
    </source>
</evidence>
<proteinExistence type="predicted"/>
<feature type="region of interest" description="Disordered" evidence="1">
    <location>
        <begin position="112"/>
        <end position="135"/>
    </location>
</feature>
<evidence type="ECO:0008006" key="4">
    <source>
        <dbReference type="Google" id="ProtNLM"/>
    </source>
</evidence>
<dbReference type="GeneID" id="39730005"/>
<dbReference type="Proteomes" id="UP000220797">
    <property type="component" value="Unassembled WGS sequence"/>
</dbReference>
<dbReference type="AlphaFoldDB" id="A0A1J1GR73"/>
<sequence>MGNKISESKHRQNILYKNIKNKIKQKNDIDIKSNLYICKLNEKNLHNINNEIFELFNTYEENETEKETKDNKENKNKYVKIKFKKEKDIEKEQNENIYKKKTDNIEDNIIKKNKEKQDEEEKHLKDISEQKKTNENPKKNFELDYGYFYNVEEKNNHNKFLKKKKLLKHMGKIKNEKDQKLKNTETAEIVLLKTTDSLNKNIKSNEINYNNNENIFFNEEKNNTTIIKNSHMDNKEFFKSSFKCIELKLLPDDSYTRNIKGNTPEINNSNNIQIKDNKKKINKVLNKFLNIFKEKKILQNVLSFLNCKDLLSFQKTCSIIYIYVSDFLDYICLNIYYNFKKIYDLYFTPINFFYKYEYLYTDKPSFRLDCILISKIKKGCIGYNNRFGYKYNYIYDKRKSNYYVYFNFNVLKKNSSRTIEIHKDISYNNGDDINVSHIINNDVCSNDYICIPINLYNCIGNVDFNSINFISNRLSKYIIYNNQLDDQLWYNKEEYEILIKENNLITFESLLPHLKHISTIYSGIDVTVMKSIYKAVQPGKLGKKSYNLWGNYFIIASKYDPVFTFLKREGLQHDYIYHNFYLRVGDSVVFYLIKGGNNI</sequence>
<gene>
    <name evidence="2" type="ORF">PGAL8A_00148100</name>
</gene>
<comment type="caution">
    <text evidence="2">The sequence shown here is derived from an EMBL/GenBank/DDBJ whole genome shotgun (WGS) entry which is preliminary data.</text>
</comment>
<dbReference type="EMBL" id="CVMV01000019">
    <property type="protein sequence ID" value="CRG93775.1"/>
    <property type="molecule type" value="Genomic_DNA"/>
</dbReference>
<dbReference type="VEuPathDB" id="PlasmoDB:PGAL8A_00148100"/>
<protein>
    <recommendedName>
        <fullName evidence="4">F-box domain-containing protein</fullName>
    </recommendedName>
</protein>
<evidence type="ECO:0000313" key="2">
    <source>
        <dbReference type="EMBL" id="CRG93775.1"/>
    </source>
</evidence>
<name>A0A1J1GR73_PLAGA</name>
<keyword evidence="3" id="KW-1185">Reference proteome</keyword>
<evidence type="ECO:0000256" key="1">
    <source>
        <dbReference type="SAM" id="MobiDB-lite"/>
    </source>
</evidence>
<organism evidence="2 3">
    <name type="scientific">Plasmodium gallinaceum</name>
    <dbReference type="NCBI Taxonomy" id="5849"/>
    <lineage>
        <taxon>Eukaryota</taxon>
        <taxon>Sar</taxon>
        <taxon>Alveolata</taxon>
        <taxon>Apicomplexa</taxon>
        <taxon>Aconoidasida</taxon>
        <taxon>Haemosporida</taxon>
        <taxon>Plasmodiidae</taxon>
        <taxon>Plasmodium</taxon>
        <taxon>Plasmodium (Haemamoeba)</taxon>
    </lineage>
</organism>
<accession>A0A1J1GR73</accession>
<dbReference type="RefSeq" id="XP_028526597.1">
    <property type="nucleotide sequence ID" value="XM_028675025.1"/>
</dbReference>
<reference evidence="2" key="1">
    <citation type="submission" date="2015-04" db="EMBL/GenBank/DDBJ databases">
        <authorList>
            <consortium name="Pathogen Informatics"/>
        </authorList>
    </citation>
    <scope>NUCLEOTIDE SEQUENCE [LARGE SCALE GENOMIC DNA]</scope>
    <source>
        <strain evidence="2">8A</strain>
    </source>
</reference>
<dbReference type="OrthoDB" id="407343at2759"/>